<dbReference type="Proteomes" id="UP000695000">
    <property type="component" value="Unplaced"/>
</dbReference>
<reference evidence="3" key="1">
    <citation type="submission" date="2025-08" db="UniProtKB">
        <authorList>
            <consortium name="RefSeq"/>
        </authorList>
    </citation>
    <scope>IDENTIFICATION</scope>
    <source>
        <tissue evidence="3">Whole Larva</tissue>
    </source>
</reference>
<evidence type="ECO:0000313" key="3">
    <source>
        <dbReference type="RefSeq" id="XP_017779200.1"/>
    </source>
</evidence>
<name>A0ABM1MXA0_NICVS</name>
<dbReference type="GeneID" id="108564610"/>
<protein>
    <submittedName>
        <fullName evidence="3">Uncharacterized protein LOC108564610</fullName>
    </submittedName>
</protein>
<feature type="signal peptide" evidence="1">
    <location>
        <begin position="1"/>
        <end position="16"/>
    </location>
</feature>
<feature type="chain" id="PRO_5045192355" evidence="1">
    <location>
        <begin position="17"/>
        <end position="766"/>
    </location>
</feature>
<sequence length="766" mass="86277">MMRWMPLVLLLGVVTAQDNAGSNVADGLLQCYNTTELMHREFRLPSTINILIDLIRQVEDGKSNQNAMSFAIELIHRFRQDGIVSTHSPNPYVFPYTPKGHQLFKNILLLKQFIPGTAMNFPNETLNAIEGCSLHYMLSNTIALEERGDEARVCNTLDRYTLRIKRELENFQNSNDTGKTPDVEVLLKPRRLPDNRDIKISDCPIEDGVVYTKWGSIQAGSVLAGIAAGFENIAIESEKVDAENEFASTISGDIAEVATWQGTNLNSYDVGTKGSWNSTLVPKYYFINDNEKYQFTDAEIRGDLDGLIMATKVQQWTNRFSQLKLSQILDMYYSPRGVYSENFKACERNKLSTEVFTKEKLIQQSEAFGYIYNNIGLFAGTIPKQEIPGFISRTVENYLNYLPKLNDLNCDANELQRVATDIIIVLDTQWRFNDIQPAISYLLENLDINKYESTYTLINGQDGEVLVNRSHSLLPFHELYNNTVNEKVNRGFSLQNSMPSVERVLREKLSEDKSKNNMGGKSSIVLFVPNSQTIPSDEGSYFQSRRSEILSNYLPDVKFIVLGPGNKDAYSSLVQSSNDAFTLAYDNDNRIIESVRPMIQKIAEIPRSVKNPRCGDQMTGDVGSNSIELAVEPGTINYYKIAPNYLVGEGPKNFKIRAQYEQITFCYSRSESMPSENTTGTCEKLSGNEKTIELTDTCLDTVGECSPLYFSVAAQITKTSPRCRDCRFPDNVKYILSIDGFSCTSSGNIITTSFALVALMLYFLNM</sequence>
<gene>
    <name evidence="3" type="primary">LOC108564610</name>
</gene>
<accession>A0ABM1MXA0</accession>
<dbReference type="RefSeq" id="XP_017779200.1">
    <property type="nucleotide sequence ID" value="XM_017923711.1"/>
</dbReference>
<organism evidence="2 3">
    <name type="scientific">Nicrophorus vespilloides</name>
    <name type="common">Boreal carrion beetle</name>
    <dbReference type="NCBI Taxonomy" id="110193"/>
    <lineage>
        <taxon>Eukaryota</taxon>
        <taxon>Metazoa</taxon>
        <taxon>Ecdysozoa</taxon>
        <taxon>Arthropoda</taxon>
        <taxon>Hexapoda</taxon>
        <taxon>Insecta</taxon>
        <taxon>Pterygota</taxon>
        <taxon>Neoptera</taxon>
        <taxon>Endopterygota</taxon>
        <taxon>Coleoptera</taxon>
        <taxon>Polyphaga</taxon>
        <taxon>Staphyliniformia</taxon>
        <taxon>Silphidae</taxon>
        <taxon>Nicrophorinae</taxon>
        <taxon>Nicrophorus</taxon>
    </lineage>
</organism>
<proteinExistence type="predicted"/>
<evidence type="ECO:0000256" key="1">
    <source>
        <dbReference type="SAM" id="SignalP"/>
    </source>
</evidence>
<keyword evidence="2" id="KW-1185">Reference proteome</keyword>
<evidence type="ECO:0000313" key="2">
    <source>
        <dbReference type="Proteomes" id="UP000695000"/>
    </source>
</evidence>
<keyword evidence="1" id="KW-0732">Signal</keyword>